<dbReference type="PANTHER" id="PTHR46558:SF11">
    <property type="entry name" value="HTH-TYPE TRANSCRIPTIONAL REGULATOR XRE"/>
    <property type="match status" value="1"/>
</dbReference>
<feature type="transmembrane region" description="Helical" evidence="2">
    <location>
        <begin position="174"/>
        <end position="195"/>
    </location>
</feature>
<dbReference type="Gene3D" id="1.10.260.40">
    <property type="entry name" value="lambda repressor-like DNA-binding domains"/>
    <property type="match status" value="1"/>
</dbReference>
<dbReference type="PANTHER" id="PTHR46558">
    <property type="entry name" value="TRACRIPTIONAL REGULATORY PROTEIN-RELATED-RELATED"/>
    <property type="match status" value="1"/>
</dbReference>
<proteinExistence type="predicted"/>
<dbReference type="Proteomes" id="UP000195305">
    <property type="component" value="Unassembled WGS sequence"/>
</dbReference>
<dbReference type="EMBL" id="NFLJ01000002">
    <property type="protein sequence ID" value="OUQ36409.1"/>
    <property type="molecule type" value="Genomic_DNA"/>
</dbReference>
<evidence type="ECO:0000256" key="1">
    <source>
        <dbReference type="ARBA" id="ARBA00023125"/>
    </source>
</evidence>
<name>A0A1Y4T2J7_9FIRM</name>
<dbReference type="OrthoDB" id="1657343at2"/>
<feature type="transmembrane region" description="Helical" evidence="2">
    <location>
        <begin position="130"/>
        <end position="153"/>
    </location>
</feature>
<evidence type="ECO:0000259" key="3">
    <source>
        <dbReference type="PROSITE" id="PS50943"/>
    </source>
</evidence>
<gene>
    <name evidence="4" type="ORF">B5E75_01030</name>
</gene>
<protein>
    <recommendedName>
        <fullName evidence="3">HTH cro/C1-type domain-containing protein</fullName>
    </recommendedName>
</protein>
<keyword evidence="2" id="KW-1133">Transmembrane helix</keyword>
<dbReference type="Pfam" id="PF01381">
    <property type="entry name" value="HTH_3"/>
    <property type="match status" value="1"/>
</dbReference>
<dbReference type="RefSeq" id="WP_087356962.1">
    <property type="nucleotide sequence ID" value="NZ_NFLJ01000002.1"/>
</dbReference>
<dbReference type="GO" id="GO:0003677">
    <property type="term" value="F:DNA binding"/>
    <property type="evidence" value="ECO:0007669"/>
    <property type="project" value="UniProtKB-KW"/>
</dbReference>
<dbReference type="PROSITE" id="PS50943">
    <property type="entry name" value="HTH_CROC1"/>
    <property type="match status" value="1"/>
</dbReference>
<comment type="caution">
    <text evidence="4">The sequence shown here is derived from an EMBL/GenBank/DDBJ whole genome shotgun (WGS) entry which is preliminary data.</text>
</comment>
<dbReference type="SMART" id="SM00530">
    <property type="entry name" value="HTH_XRE"/>
    <property type="match status" value="1"/>
</dbReference>
<dbReference type="CDD" id="cd00093">
    <property type="entry name" value="HTH_XRE"/>
    <property type="match status" value="1"/>
</dbReference>
<dbReference type="SUPFAM" id="SSF47413">
    <property type="entry name" value="lambda repressor-like DNA-binding domains"/>
    <property type="match status" value="1"/>
</dbReference>
<dbReference type="InterPro" id="IPR010982">
    <property type="entry name" value="Lambda_DNA-bd_dom_sf"/>
</dbReference>
<organism evidence="4 5">
    <name type="scientific">Massilimicrobiota timonensis</name>
    <dbReference type="NCBI Taxonomy" id="1776392"/>
    <lineage>
        <taxon>Bacteria</taxon>
        <taxon>Bacillati</taxon>
        <taxon>Bacillota</taxon>
        <taxon>Erysipelotrichia</taxon>
        <taxon>Erysipelotrichales</taxon>
        <taxon>Erysipelotrichaceae</taxon>
        <taxon>Massilimicrobiota</taxon>
    </lineage>
</organism>
<evidence type="ECO:0000313" key="5">
    <source>
        <dbReference type="Proteomes" id="UP000195305"/>
    </source>
</evidence>
<evidence type="ECO:0000256" key="2">
    <source>
        <dbReference type="SAM" id="Phobius"/>
    </source>
</evidence>
<dbReference type="AlphaFoldDB" id="A0A1Y4T2J7"/>
<feature type="transmembrane region" description="Helical" evidence="2">
    <location>
        <begin position="89"/>
        <end position="110"/>
    </location>
</feature>
<keyword evidence="2" id="KW-0472">Membrane</keyword>
<sequence>MNPKTFGQILKKARYQKGMTQEQLAQVLGVTNRTISRWERGVNLPDYDTLLQICEYFQIPVQEILTGQKSATIQKKKWYQRYYATMNQFNYHATQVIFNIINIIVVFILYNNDVFGPKTIDFSEILISFFNQMILPGLLIFGIPCISIIIYTFKNRFQNIKNYPMNKLIHIELVTYNLIFIPIILIIGGFMLYLWTSVQGSAFVIAFCGLFLNMTVFHHCYVMKGHKYIDQLWLHKENS</sequence>
<keyword evidence="5" id="KW-1185">Reference proteome</keyword>
<keyword evidence="1" id="KW-0238">DNA-binding</keyword>
<feature type="transmembrane region" description="Helical" evidence="2">
    <location>
        <begin position="201"/>
        <end position="222"/>
    </location>
</feature>
<evidence type="ECO:0000313" key="4">
    <source>
        <dbReference type="EMBL" id="OUQ36409.1"/>
    </source>
</evidence>
<reference evidence="4 5" key="1">
    <citation type="journal article" date="2018" name="BMC Genomics">
        <title>Whole genome sequencing and function prediction of 133 gut anaerobes isolated from chicken caecum in pure cultures.</title>
        <authorList>
            <person name="Medvecky M."/>
            <person name="Cejkova D."/>
            <person name="Polansky O."/>
            <person name="Karasova D."/>
            <person name="Kubasova T."/>
            <person name="Cizek A."/>
            <person name="Rychlik I."/>
        </authorList>
    </citation>
    <scope>NUCLEOTIDE SEQUENCE [LARGE SCALE GENOMIC DNA]</scope>
    <source>
        <strain evidence="4 5">An13</strain>
    </source>
</reference>
<dbReference type="InterPro" id="IPR001387">
    <property type="entry name" value="Cro/C1-type_HTH"/>
</dbReference>
<feature type="domain" description="HTH cro/C1-type" evidence="3">
    <location>
        <begin position="10"/>
        <end position="64"/>
    </location>
</feature>
<accession>A0A1Y4T2J7</accession>
<keyword evidence="2" id="KW-0812">Transmembrane</keyword>